<gene>
    <name evidence="13" type="ORF">D7S86_25660</name>
</gene>
<comment type="catalytic activity">
    <reaction evidence="9 10">
        <text>2-[(2R,5Z)-2-carboxy-4-methylthiazol-5(2H)-ylidene]ethyl phosphate + 4-amino-2-methyl-5-(diphosphooxymethyl)pyrimidine + 2 H(+) = thiamine phosphate + CO2 + diphosphate</text>
        <dbReference type="Rhea" id="RHEA:47844"/>
        <dbReference type="ChEBI" id="CHEBI:15378"/>
        <dbReference type="ChEBI" id="CHEBI:16526"/>
        <dbReference type="ChEBI" id="CHEBI:33019"/>
        <dbReference type="ChEBI" id="CHEBI:37575"/>
        <dbReference type="ChEBI" id="CHEBI:57841"/>
        <dbReference type="ChEBI" id="CHEBI:62899"/>
        <dbReference type="EC" id="2.5.1.3"/>
    </reaction>
</comment>
<dbReference type="FunFam" id="3.20.20.70:FF:000064">
    <property type="entry name" value="Thiamine-phosphate synthase"/>
    <property type="match status" value="1"/>
</dbReference>
<evidence type="ECO:0000256" key="3">
    <source>
        <dbReference type="ARBA" id="ARBA00022679"/>
    </source>
</evidence>
<dbReference type="InterPro" id="IPR013785">
    <property type="entry name" value="Aldolase_TIM"/>
</dbReference>
<dbReference type="PANTHER" id="PTHR20857">
    <property type="entry name" value="THIAMINE-PHOSPHATE PYROPHOSPHORYLASE"/>
    <property type="match status" value="1"/>
</dbReference>
<reference evidence="13 14" key="1">
    <citation type="submission" date="2018-10" db="EMBL/GenBank/DDBJ databases">
        <title>Robbsia sp. DHC34, isolated from soil.</title>
        <authorList>
            <person name="Gao Z.-H."/>
            <person name="Qiu L.-H."/>
        </authorList>
    </citation>
    <scope>NUCLEOTIDE SEQUENCE [LARGE SCALE GENOMIC DNA]</scope>
    <source>
        <strain evidence="13 14">DHC34</strain>
    </source>
</reference>
<evidence type="ECO:0000259" key="12">
    <source>
        <dbReference type="Pfam" id="PF02581"/>
    </source>
</evidence>
<dbReference type="Proteomes" id="UP000270342">
    <property type="component" value="Unassembled WGS sequence"/>
</dbReference>
<comment type="catalytic activity">
    <reaction evidence="8 10">
        <text>2-(2-carboxy-4-methylthiazol-5-yl)ethyl phosphate + 4-amino-2-methyl-5-(diphosphooxymethyl)pyrimidine + 2 H(+) = thiamine phosphate + CO2 + diphosphate</text>
        <dbReference type="Rhea" id="RHEA:47848"/>
        <dbReference type="ChEBI" id="CHEBI:15378"/>
        <dbReference type="ChEBI" id="CHEBI:16526"/>
        <dbReference type="ChEBI" id="CHEBI:33019"/>
        <dbReference type="ChEBI" id="CHEBI:37575"/>
        <dbReference type="ChEBI" id="CHEBI:57841"/>
        <dbReference type="ChEBI" id="CHEBI:62890"/>
        <dbReference type="EC" id="2.5.1.3"/>
    </reaction>
</comment>
<accession>A0A494XC67</accession>
<evidence type="ECO:0000256" key="5">
    <source>
        <dbReference type="ARBA" id="ARBA00022842"/>
    </source>
</evidence>
<organism evidence="13 14">
    <name type="scientific">Pararobbsia silviterrae</name>
    <dbReference type="NCBI Taxonomy" id="1792498"/>
    <lineage>
        <taxon>Bacteria</taxon>
        <taxon>Pseudomonadati</taxon>
        <taxon>Pseudomonadota</taxon>
        <taxon>Betaproteobacteria</taxon>
        <taxon>Burkholderiales</taxon>
        <taxon>Burkholderiaceae</taxon>
        <taxon>Pararobbsia</taxon>
    </lineage>
</organism>
<evidence type="ECO:0000256" key="4">
    <source>
        <dbReference type="ARBA" id="ARBA00022723"/>
    </source>
</evidence>
<dbReference type="InterPro" id="IPR034291">
    <property type="entry name" value="TMP_synthase"/>
</dbReference>
<dbReference type="AlphaFoldDB" id="A0A494XC67"/>
<evidence type="ECO:0000256" key="11">
    <source>
        <dbReference type="RuleBase" id="RU004253"/>
    </source>
</evidence>
<evidence type="ECO:0000256" key="7">
    <source>
        <dbReference type="ARBA" id="ARBA00047334"/>
    </source>
</evidence>
<feature type="domain" description="Thiamine phosphate synthase/TenI" evidence="12">
    <location>
        <begin position="205"/>
        <end position="374"/>
    </location>
</feature>
<dbReference type="GO" id="GO:0005737">
    <property type="term" value="C:cytoplasm"/>
    <property type="evidence" value="ECO:0007669"/>
    <property type="project" value="TreeGrafter"/>
</dbReference>
<dbReference type="PANTHER" id="PTHR20857:SF15">
    <property type="entry name" value="THIAMINE-PHOSPHATE SYNTHASE"/>
    <property type="match status" value="1"/>
</dbReference>
<evidence type="ECO:0000256" key="10">
    <source>
        <dbReference type="RuleBase" id="RU003826"/>
    </source>
</evidence>
<evidence type="ECO:0000256" key="9">
    <source>
        <dbReference type="ARBA" id="ARBA00047883"/>
    </source>
</evidence>
<keyword evidence="5" id="KW-0460">Magnesium</keyword>
<dbReference type="NCBIfam" id="NF002904">
    <property type="entry name" value="PRK03512.1"/>
    <property type="match status" value="1"/>
</dbReference>
<comment type="similarity">
    <text evidence="10">Belongs to the thiamine-phosphate synthase family.</text>
</comment>
<dbReference type="GO" id="GO:0009228">
    <property type="term" value="P:thiamine biosynthetic process"/>
    <property type="evidence" value="ECO:0007669"/>
    <property type="project" value="UniProtKB-KW"/>
</dbReference>
<dbReference type="RefSeq" id="WP_121090771.1">
    <property type="nucleotide sequence ID" value="NZ_RBZU01000016.1"/>
</dbReference>
<dbReference type="OrthoDB" id="9789949at2"/>
<evidence type="ECO:0000256" key="8">
    <source>
        <dbReference type="ARBA" id="ARBA00047851"/>
    </source>
</evidence>
<dbReference type="UniPathway" id="UPA00060">
    <property type="reaction ID" value="UER00141"/>
</dbReference>
<name>A0A494XC67_9BURK</name>
<comment type="cofactor">
    <cofactor evidence="1">
        <name>Mg(2+)</name>
        <dbReference type="ChEBI" id="CHEBI:18420"/>
    </cofactor>
</comment>
<dbReference type="SUPFAM" id="SSF51391">
    <property type="entry name" value="Thiamin phosphate synthase"/>
    <property type="match status" value="1"/>
</dbReference>
<dbReference type="NCBIfam" id="TIGR00693">
    <property type="entry name" value="thiE"/>
    <property type="match status" value="1"/>
</dbReference>
<keyword evidence="3 10" id="KW-0808">Transferase</keyword>
<comment type="catalytic activity">
    <reaction evidence="7 10">
        <text>4-methyl-5-(2-phosphooxyethyl)-thiazole + 4-amino-2-methyl-5-(diphosphooxymethyl)pyrimidine + H(+) = thiamine phosphate + diphosphate</text>
        <dbReference type="Rhea" id="RHEA:22328"/>
        <dbReference type="ChEBI" id="CHEBI:15378"/>
        <dbReference type="ChEBI" id="CHEBI:33019"/>
        <dbReference type="ChEBI" id="CHEBI:37575"/>
        <dbReference type="ChEBI" id="CHEBI:57841"/>
        <dbReference type="ChEBI" id="CHEBI:58296"/>
        <dbReference type="EC" id="2.5.1.3"/>
    </reaction>
</comment>
<evidence type="ECO:0000313" key="13">
    <source>
        <dbReference type="EMBL" id="RKP45724.1"/>
    </source>
</evidence>
<comment type="caution">
    <text evidence="13">The sequence shown here is derived from an EMBL/GenBank/DDBJ whole genome shotgun (WGS) entry which is preliminary data.</text>
</comment>
<dbReference type="InterPro" id="IPR036206">
    <property type="entry name" value="ThiamineP_synth_sf"/>
</dbReference>
<keyword evidence="6 10" id="KW-0784">Thiamine biosynthesis</keyword>
<dbReference type="InterPro" id="IPR022998">
    <property type="entry name" value="ThiamineP_synth_TenI"/>
</dbReference>
<dbReference type="Pfam" id="PF02581">
    <property type="entry name" value="TMP-TENI"/>
    <property type="match status" value="1"/>
</dbReference>
<sequence>MLHTPERVDSEAFWPPADELLEAADDIRASLGSNWPAPARKLRFCLSAPTRPSPTDVRVLIDASAHPDERRAWLEAGAAIIEAAPARVELRTASEVYAWSGERSDDWLAALAAFCACDFALHDALTLALAWRPDAHATGPITDPTADPTADPRANQPADHAAARAIAPGWPVDLATYPAIEGLPAPGRPFPTCPDALGLYPVVPTAEWIERLLERGVRTIQLRTKSTDGRWLDAEIARAVRAARACDARLFINDHWQRAIDAGAYGVHLGQEDLQTADLDAIAAAGLRLGLSTHGPYEMLVALRFRPSYIAMGAVFPTTTKQMPTAPQGLVRLAHYAGLLSGHVPLVAIGGIDLSVIDAVLATGVGSAAVVRAVTEAPDLTAAVDALQAHFGVSD</sequence>
<comment type="pathway">
    <text evidence="2 11">Cofactor biosynthesis; thiamine diphosphate biosynthesis; thiamine phosphate from 4-amino-2-methyl-5-diphosphomethylpyrimidine and 4-methyl-5-(2-phosphoethyl)-thiazole: step 1/1.</text>
</comment>
<keyword evidence="14" id="KW-1185">Reference proteome</keyword>
<evidence type="ECO:0000256" key="6">
    <source>
        <dbReference type="ARBA" id="ARBA00022977"/>
    </source>
</evidence>
<protein>
    <recommendedName>
        <fullName evidence="10">Thiamine-phosphate synthase</fullName>
        <ecNumber evidence="10">2.5.1.3</ecNumber>
    </recommendedName>
    <alternativeName>
        <fullName evidence="10">Thiamine-phosphate pyrophosphorylase</fullName>
    </alternativeName>
</protein>
<dbReference type="Gene3D" id="3.20.20.70">
    <property type="entry name" value="Aldolase class I"/>
    <property type="match status" value="1"/>
</dbReference>
<proteinExistence type="inferred from homology"/>
<evidence type="ECO:0000256" key="2">
    <source>
        <dbReference type="ARBA" id="ARBA00005165"/>
    </source>
</evidence>
<dbReference type="GO" id="GO:0009229">
    <property type="term" value="P:thiamine diphosphate biosynthetic process"/>
    <property type="evidence" value="ECO:0007669"/>
    <property type="project" value="UniProtKB-UniPathway"/>
</dbReference>
<evidence type="ECO:0000256" key="1">
    <source>
        <dbReference type="ARBA" id="ARBA00001946"/>
    </source>
</evidence>
<dbReference type="GO" id="GO:0046872">
    <property type="term" value="F:metal ion binding"/>
    <property type="evidence" value="ECO:0007669"/>
    <property type="project" value="UniProtKB-KW"/>
</dbReference>
<dbReference type="EMBL" id="RBZU01000016">
    <property type="protein sequence ID" value="RKP45724.1"/>
    <property type="molecule type" value="Genomic_DNA"/>
</dbReference>
<dbReference type="CDD" id="cd00564">
    <property type="entry name" value="TMP_TenI"/>
    <property type="match status" value="1"/>
</dbReference>
<keyword evidence="4" id="KW-0479">Metal-binding</keyword>
<evidence type="ECO:0000313" key="14">
    <source>
        <dbReference type="Proteomes" id="UP000270342"/>
    </source>
</evidence>
<dbReference type="EC" id="2.5.1.3" evidence="10"/>
<dbReference type="GO" id="GO:0004789">
    <property type="term" value="F:thiamine-phosphate diphosphorylase activity"/>
    <property type="evidence" value="ECO:0007669"/>
    <property type="project" value="UniProtKB-EC"/>
</dbReference>